<dbReference type="GO" id="GO:0016491">
    <property type="term" value="F:oxidoreductase activity"/>
    <property type="evidence" value="ECO:0007669"/>
    <property type="project" value="InterPro"/>
</dbReference>
<name>A0A239PJW9_9PROT</name>
<dbReference type="Gene3D" id="3.40.30.10">
    <property type="entry name" value="Glutaredoxin"/>
    <property type="match status" value="1"/>
</dbReference>
<dbReference type="GO" id="GO:0016853">
    <property type="term" value="F:isomerase activity"/>
    <property type="evidence" value="ECO:0007669"/>
    <property type="project" value="UniProtKB-KW"/>
</dbReference>
<evidence type="ECO:0000259" key="1">
    <source>
        <dbReference type="Pfam" id="PF01323"/>
    </source>
</evidence>
<dbReference type="AlphaFoldDB" id="A0A239PJW9"/>
<dbReference type="Proteomes" id="UP000198346">
    <property type="component" value="Unassembled WGS sequence"/>
</dbReference>
<gene>
    <name evidence="2" type="ORF">SAMN06297382_0333</name>
</gene>
<evidence type="ECO:0000313" key="2">
    <source>
        <dbReference type="EMBL" id="SNT67840.1"/>
    </source>
</evidence>
<dbReference type="PANTHER" id="PTHR13887">
    <property type="entry name" value="GLUTATHIONE S-TRANSFERASE KAPPA"/>
    <property type="match status" value="1"/>
</dbReference>
<dbReference type="SUPFAM" id="SSF52833">
    <property type="entry name" value="Thioredoxin-like"/>
    <property type="match status" value="1"/>
</dbReference>
<keyword evidence="3" id="KW-1185">Reference proteome</keyword>
<proteinExistence type="predicted"/>
<keyword evidence="2" id="KW-0413">Isomerase</keyword>
<dbReference type="InterPro" id="IPR001853">
    <property type="entry name" value="DSBA-like_thioredoxin_dom"/>
</dbReference>
<feature type="domain" description="DSBA-like thioredoxin" evidence="1">
    <location>
        <begin position="8"/>
        <end position="208"/>
    </location>
</feature>
<evidence type="ECO:0000313" key="3">
    <source>
        <dbReference type="Proteomes" id="UP000198346"/>
    </source>
</evidence>
<protein>
    <submittedName>
        <fullName evidence="2">Predicted dithiol-disulfide isomerase, DsbA family</fullName>
    </submittedName>
</protein>
<dbReference type="PANTHER" id="PTHR13887:SF41">
    <property type="entry name" value="THIOREDOXIN SUPERFAMILY PROTEIN"/>
    <property type="match status" value="1"/>
</dbReference>
<sequence>MTAPRLLVDIVTDFVCPWCYVGLRAFKAARADLEGAYQVLPRFRAYQLNPGAPEEGVDREAHYAEKFPSASFRAAMRARLIEAAAEADFAFDPGRPKRVPNTVMAHQVLRWAHFDGLQEAVAFKLYEGFWAEDCDLGDAKTLSRLAGEAGMDEAEIAQKLETRVDREAVEIEAAMMRAAGVTGVPTFIVNERAGFSGALPPRGLAAALRKAADAGAKAAR</sequence>
<dbReference type="OrthoDB" id="9799122at2"/>
<dbReference type="InterPro" id="IPR036249">
    <property type="entry name" value="Thioredoxin-like_sf"/>
</dbReference>
<organism evidence="2 3">
    <name type="scientific">Amphiplicatus metriothermophilus</name>
    <dbReference type="NCBI Taxonomy" id="1519374"/>
    <lineage>
        <taxon>Bacteria</taxon>
        <taxon>Pseudomonadati</taxon>
        <taxon>Pseudomonadota</taxon>
        <taxon>Alphaproteobacteria</taxon>
        <taxon>Parvularculales</taxon>
        <taxon>Parvularculaceae</taxon>
        <taxon>Amphiplicatus</taxon>
    </lineage>
</organism>
<reference evidence="2 3" key="1">
    <citation type="submission" date="2017-07" db="EMBL/GenBank/DDBJ databases">
        <authorList>
            <person name="Sun Z.S."/>
            <person name="Albrecht U."/>
            <person name="Echele G."/>
            <person name="Lee C.C."/>
        </authorList>
    </citation>
    <scope>NUCLEOTIDE SEQUENCE [LARGE SCALE GENOMIC DNA]</scope>
    <source>
        <strain evidence="2 3">CGMCC 1.12710</strain>
    </source>
</reference>
<dbReference type="RefSeq" id="WP_089410847.1">
    <property type="nucleotide sequence ID" value="NZ_FZQA01000001.1"/>
</dbReference>
<accession>A0A239PJW9</accession>
<dbReference type="CDD" id="cd03024">
    <property type="entry name" value="DsbA_FrnE"/>
    <property type="match status" value="1"/>
</dbReference>
<dbReference type="Pfam" id="PF01323">
    <property type="entry name" value="DSBA"/>
    <property type="match status" value="1"/>
</dbReference>
<dbReference type="EMBL" id="FZQA01000001">
    <property type="protein sequence ID" value="SNT67840.1"/>
    <property type="molecule type" value="Genomic_DNA"/>
</dbReference>